<organism evidence="2 3">
    <name type="scientific">Fulvimarina uroteuthidis</name>
    <dbReference type="NCBI Taxonomy" id="3098149"/>
    <lineage>
        <taxon>Bacteria</taxon>
        <taxon>Pseudomonadati</taxon>
        <taxon>Pseudomonadota</taxon>
        <taxon>Alphaproteobacteria</taxon>
        <taxon>Hyphomicrobiales</taxon>
        <taxon>Aurantimonadaceae</taxon>
        <taxon>Fulvimarina</taxon>
    </lineage>
</organism>
<protein>
    <submittedName>
        <fullName evidence="2">Phage minor head protein</fullName>
    </submittedName>
</protein>
<feature type="domain" description="Phage head morphogenesis" evidence="1">
    <location>
        <begin position="234"/>
        <end position="330"/>
    </location>
</feature>
<dbReference type="Pfam" id="PF04233">
    <property type="entry name" value="Phage_Mu_F"/>
    <property type="match status" value="1"/>
</dbReference>
<proteinExistence type="predicted"/>
<accession>A0ABU5HYZ3</accession>
<dbReference type="Proteomes" id="UP001294412">
    <property type="component" value="Unassembled WGS sequence"/>
</dbReference>
<comment type="caution">
    <text evidence="2">The sequence shown here is derived from an EMBL/GenBank/DDBJ whole genome shotgun (WGS) entry which is preliminary data.</text>
</comment>
<evidence type="ECO:0000313" key="2">
    <source>
        <dbReference type="EMBL" id="MDY8108260.1"/>
    </source>
</evidence>
<name>A0ABU5HYZ3_9HYPH</name>
<keyword evidence="3" id="KW-1185">Reference proteome</keyword>
<evidence type="ECO:0000259" key="1">
    <source>
        <dbReference type="Pfam" id="PF04233"/>
    </source>
</evidence>
<dbReference type="InterPro" id="IPR006528">
    <property type="entry name" value="Phage_head_morphogenesis_dom"/>
</dbReference>
<reference evidence="2 3" key="1">
    <citation type="submission" date="2023-12" db="EMBL/GenBank/DDBJ databases">
        <title>Description of Novel Strain Fulvimarina sp. 2208YS6-2-32 isolated from Uroteuthis (Photololigo) edulis.</title>
        <authorList>
            <person name="Park J.-S."/>
        </authorList>
    </citation>
    <scope>NUCLEOTIDE SEQUENCE [LARGE SCALE GENOMIC DNA]</scope>
    <source>
        <strain evidence="2 3">2208YS6-2-32</strain>
    </source>
</reference>
<dbReference type="RefSeq" id="WP_322185707.1">
    <property type="nucleotide sequence ID" value="NZ_JAXLPB010000001.1"/>
</dbReference>
<sequence length="350" mass="38633">MTHRDTIERLIAQFGDQAAEAFLRAVDDIKNRVTLRVVVEKLERGDIPGAVEAIGLDPVAFERLESVLAEAYAAGGQAEVNNLPILRDPEGARVIFRFGTRNTIGEQELRQQSSELVTRIVEDQREAIRAALSDGLSEGRNPRSTALDVVGRVSRQTNRREGGVIGLTAPQERFVASARAELASGDPEALRHYLTRTRRDKRFDATVKKAIEAGKPVPADVATRIVGRYSDRLLELRGEIIARTETTGVLNKGREDAILQQVREGKVAAQAVKKGWRNARDRRVRDSHVVLHGQTVGLNESFISPATGAPIRYPGDPRAPASERVGCRCFLQMEVDYLASTVRRFRAEAA</sequence>
<evidence type="ECO:0000313" key="3">
    <source>
        <dbReference type="Proteomes" id="UP001294412"/>
    </source>
</evidence>
<dbReference type="EMBL" id="JAXLPB010000001">
    <property type="protein sequence ID" value="MDY8108260.1"/>
    <property type="molecule type" value="Genomic_DNA"/>
</dbReference>
<gene>
    <name evidence="2" type="ORF">U0C82_03735</name>
</gene>